<dbReference type="EMBL" id="JACCAS010000001">
    <property type="protein sequence ID" value="NYH22366.1"/>
    <property type="molecule type" value="Genomic_DNA"/>
</dbReference>
<dbReference type="Pfam" id="PF06863">
    <property type="entry name" value="DUF1254"/>
    <property type="match status" value="1"/>
</dbReference>
<reference evidence="5 6" key="1">
    <citation type="submission" date="2020-07" db="EMBL/GenBank/DDBJ databases">
        <title>Exploring microbial biodiversity for novel pathways involved in the catabolism of aromatic compounds derived from lignin.</title>
        <authorList>
            <person name="Elkins J."/>
        </authorList>
    </citation>
    <scope>NUCLEOTIDE SEQUENCE [LARGE SCALE GENOMIC DNA]</scope>
    <source>
        <strain evidence="5 6">H2C3C</strain>
    </source>
</reference>
<feature type="region of interest" description="Disordered" evidence="1">
    <location>
        <begin position="223"/>
        <end position="243"/>
    </location>
</feature>
<sequence>MTLTNHFFRPRLIGLLLAASFAGGFAHVGVAATPDATRAQAQPIALSAADMQSLARDLYYYAYPIVLMDITMRQATDVPDARSVPMRAPPNQFAHFRSYPKADARDVVRFNFDTLYSLAWLDLRNGPVILSVPDTQGRYYLVPSLDMWTDVFASVGSRTTGTRAGRYAYVPPGWHGTLPAGVQRIDAPTSTIWLMARIQTNGPEDYKQVRRLQDGFELTPLNPSATSGAVADSAPGDAGVDARTPPLVQVNRLSGVEMLTRLSQLMARYPAHADDYPILFRAQALGIVPGKTWDPARLDNATRDAINAGAKEALQRMTDTLKTGGQHVDGWSMVIDNIGTYGTSYRHRAVIALAGLGANLPADAIYPTAFRDSEGKPLDGANRYVLHFDKDSLPPADAFWSLTMYDHQGFQVPNPLERFALGSHDKLRFNADGSLDLYIQHDSPGADKESNWLPSPASGSLGPTLRVYSPRADALDGKWAPPGFQRVR</sequence>
<dbReference type="InterPro" id="IPR010679">
    <property type="entry name" value="DUF1254"/>
</dbReference>
<feature type="chain" id="PRO_5031419146" description="DUF1254 domain-containing protein" evidence="2">
    <location>
        <begin position="32"/>
        <end position="488"/>
    </location>
</feature>
<proteinExistence type="predicted"/>
<keyword evidence="6" id="KW-1185">Reference proteome</keyword>
<dbReference type="Proteomes" id="UP000540929">
    <property type="component" value="Unassembled WGS sequence"/>
</dbReference>
<dbReference type="Gene3D" id="2.60.120.600">
    <property type="entry name" value="Domain of unknown function DUF1214, C-terminal domain"/>
    <property type="match status" value="1"/>
</dbReference>
<comment type="caution">
    <text evidence="5">The sequence shown here is derived from an EMBL/GenBank/DDBJ whole genome shotgun (WGS) entry which is preliminary data.</text>
</comment>
<keyword evidence="2" id="KW-0732">Signal</keyword>
<evidence type="ECO:0008006" key="7">
    <source>
        <dbReference type="Google" id="ProtNLM"/>
    </source>
</evidence>
<dbReference type="PANTHER" id="PTHR36509:SF2">
    <property type="entry name" value="BLL3101 PROTEIN"/>
    <property type="match status" value="1"/>
</dbReference>
<protein>
    <recommendedName>
        <fullName evidence="7">DUF1254 domain-containing protein</fullName>
    </recommendedName>
</protein>
<dbReference type="SUPFAM" id="SSF160935">
    <property type="entry name" value="VPA0735-like"/>
    <property type="match status" value="1"/>
</dbReference>
<evidence type="ECO:0000259" key="4">
    <source>
        <dbReference type="Pfam" id="PF06863"/>
    </source>
</evidence>
<dbReference type="Pfam" id="PF06742">
    <property type="entry name" value="DUF1214"/>
    <property type="match status" value="1"/>
</dbReference>
<accession>A0A7Y9WLD7</accession>
<dbReference type="InterPro" id="IPR037050">
    <property type="entry name" value="DUF1254_sf"/>
</dbReference>
<organism evidence="5 6">
    <name type="scientific">Paraburkholderia bryophila</name>
    <dbReference type="NCBI Taxonomy" id="420952"/>
    <lineage>
        <taxon>Bacteria</taxon>
        <taxon>Pseudomonadati</taxon>
        <taxon>Pseudomonadota</taxon>
        <taxon>Betaproteobacteria</taxon>
        <taxon>Burkholderiales</taxon>
        <taxon>Burkholderiaceae</taxon>
        <taxon>Paraburkholderia</taxon>
    </lineage>
</organism>
<feature type="signal peptide" evidence="2">
    <location>
        <begin position="1"/>
        <end position="31"/>
    </location>
</feature>
<dbReference type="InterPro" id="IPR010621">
    <property type="entry name" value="DUF1214"/>
</dbReference>
<dbReference type="AlphaFoldDB" id="A0A7Y9WLD7"/>
<evidence type="ECO:0000313" key="5">
    <source>
        <dbReference type="EMBL" id="NYH22366.1"/>
    </source>
</evidence>
<dbReference type="InterPro" id="IPR037049">
    <property type="entry name" value="DUF1214_C_sf"/>
</dbReference>
<dbReference type="PANTHER" id="PTHR36509">
    <property type="entry name" value="BLL3101 PROTEIN"/>
    <property type="match status" value="1"/>
</dbReference>
<evidence type="ECO:0000256" key="1">
    <source>
        <dbReference type="SAM" id="MobiDB-lite"/>
    </source>
</evidence>
<evidence type="ECO:0000256" key="2">
    <source>
        <dbReference type="SAM" id="SignalP"/>
    </source>
</evidence>
<feature type="domain" description="DUF1214" evidence="3">
    <location>
        <begin position="363"/>
        <end position="471"/>
    </location>
</feature>
<evidence type="ECO:0000313" key="6">
    <source>
        <dbReference type="Proteomes" id="UP000540929"/>
    </source>
</evidence>
<dbReference type="RefSeq" id="WP_218900850.1">
    <property type="nucleotide sequence ID" value="NZ_JACCAS010000001.1"/>
</dbReference>
<evidence type="ECO:0000259" key="3">
    <source>
        <dbReference type="Pfam" id="PF06742"/>
    </source>
</evidence>
<feature type="domain" description="DUF1254" evidence="4">
    <location>
        <begin position="90"/>
        <end position="220"/>
    </location>
</feature>
<dbReference type="Gene3D" id="2.60.40.1610">
    <property type="entry name" value="Domain of unknown function DUF1254"/>
    <property type="match status" value="1"/>
</dbReference>
<name>A0A7Y9WLD7_9BURK</name>
<gene>
    <name evidence="5" type="ORF">GGD40_001845</name>
</gene>